<dbReference type="AlphaFoldDB" id="A0A388KAP9"/>
<dbReference type="Proteomes" id="UP000265515">
    <property type="component" value="Unassembled WGS sequence"/>
</dbReference>
<keyword evidence="2" id="KW-1185">Reference proteome</keyword>
<accession>A0A388KAP9</accession>
<proteinExistence type="predicted"/>
<organism evidence="1 2">
    <name type="scientific">Chara braunii</name>
    <name type="common">Braun's stonewort</name>
    <dbReference type="NCBI Taxonomy" id="69332"/>
    <lineage>
        <taxon>Eukaryota</taxon>
        <taxon>Viridiplantae</taxon>
        <taxon>Streptophyta</taxon>
        <taxon>Charophyceae</taxon>
        <taxon>Charales</taxon>
        <taxon>Characeae</taxon>
        <taxon>Chara</taxon>
    </lineage>
</organism>
<protein>
    <submittedName>
        <fullName evidence="1">Uncharacterized protein</fullName>
    </submittedName>
</protein>
<name>A0A388KAP9_CHABU</name>
<gene>
    <name evidence="1" type="ORF">CBR_g81563</name>
</gene>
<dbReference type="Gramene" id="GBG67138">
    <property type="protein sequence ID" value="GBG67138"/>
    <property type="gene ID" value="CBR_g81563"/>
</dbReference>
<reference evidence="1 2" key="1">
    <citation type="journal article" date="2018" name="Cell">
        <title>The Chara Genome: Secondary Complexity and Implications for Plant Terrestrialization.</title>
        <authorList>
            <person name="Nishiyama T."/>
            <person name="Sakayama H."/>
            <person name="Vries J.D."/>
            <person name="Buschmann H."/>
            <person name="Saint-Marcoux D."/>
            <person name="Ullrich K.K."/>
            <person name="Haas F.B."/>
            <person name="Vanderstraeten L."/>
            <person name="Becker D."/>
            <person name="Lang D."/>
            <person name="Vosolsobe S."/>
            <person name="Rombauts S."/>
            <person name="Wilhelmsson P.K.I."/>
            <person name="Janitza P."/>
            <person name="Kern R."/>
            <person name="Heyl A."/>
            <person name="Rumpler F."/>
            <person name="Villalobos L.I.A.C."/>
            <person name="Clay J.M."/>
            <person name="Skokan R."/>
            <person name="Toyoda A."/>
            <person name="Suzuki Y."/>
            <person name="Kagoshima H."/>
            <person name="Schijlen E."/>
            <person name="Tajeshwar N."/>
            <person name="Catarino B."/>
            <person name="Hetherington A.J."/>
            <person name="Saltykova A."/>
            <person name="Bonnot C."/>
            <person name="Breuninger H."/>
            <person name="Symeonidi A."/>
            <person name="Radhakrishnan G.V."/>
            <person name="Van Nieuwerburgh F."/>
            <person name="Deforce D."/>
            <person name="Chang C."/>
            <person name="Karol K.G."/>
            <person name="Hedrich R."/>
            <person name="Ulvskov P."/>
            <person name="Glockner G."/>
            <person name="Delwiche C.F."/>
            <person name="Petrasek J."/>
            <person name="Van de Peer Y."/>
            <person name="Friml J."/>
            <person name="Beilby M."/>
            <person name="Dolan L."/>
            <person name="Kohara Y."/>
            <person name="Sugano S."/>
            <person name="Fujiyama A."/>
            <person name="Delaux P.-M."/>
            <person name="Quint M."/>
            <person name="TheiBen G."/>
            <person name="Hagemann M."/>
            <person name="Harholt J."/>
            <person name="Dunand C."/>
            <person name="Zachgo S."/>
            <person name="Langdale J."/>
            <person name="Maumus F."/>
            <person name="Straeten D.V.D."/>
            <person name="Gould S.B."/>
            <person name="Rensing S.A."/>
        </authorList>
    </citation>
    <scope>NUCLEOTIDE SEQUENCE [LARGE SCALE GENOMIC DNA]</scope>
    <source>
        <strain evidence="1 2">S276</strain>
    </source>
</reference>
<sequence>MVFNQELGTETTNERDAKAAGSFGVDVEEMVDEGIVRGSVKVAEFGVGRGEVGAGDVAMDEAMLERLGKVDMHIGSEDFLRGLVTGSAREGIDNTNGLIGSMADGEGKLGEKVQLAGLTRGDILFGEDIGDDGVVSENCEVLAIEVRAQDFKGIDDGEEFLLIGGMVHLSNDELLTHECNRYSLGASVEVMQATFGLGWVPLVIAEDRSALRASIFVRMIRDAVLKSLSDVSCLCNLRQRVLQSWTRVECERHVRCGGESLELGNPVLTEKRVLMEFVELVDRLQVGRLHLESLVPGNSCQVSLVCSSDTATPWLVKMLSSHA</sequence>
<comment type="caution">
    <text evidence="1">The sequence shown here is derived from an EMBL/GenBank/DDBJ whole genome shotgun (WGS) entry which is preliminary data.</text>
</comment>
<evidence type="ECO:0000313" key="1">
    <source>
        <dbReference type="EMBL" id="GBG67138.1"/>
    </source>
</evidence>
<dbReference type="EMBL" id="BFEA01000083">
    <property type="protein sequence ID" value="GBG67138.1"/>
    <property type="molecule type" value="Genomic_DNA"/>
</dbReference>
<evidence type="ECO:0000313" key="2">
    <source>
        <dbReference type="Proteomes" id="UP000265515"/>
    </source>
</evidence>